<dbReference type="Gramene" id="OIW05608">
    <property type="protein sequence ID" value="OIW05608"/>
    <property type="gene ID" value="TanjilG_23394"/>
</dbReference>
<feature type="compositionally biased region" description="Basic and acidic residues" evidence="2">
    <location>
        <begin position="68"/>
        <end position="79"/>
    </location>
</feature>
<feature type="region of interest" description="Disordered" evidence="2">
    <location>
        <begin position="60"/>
        <end position="79"/>
    </location>
</feature>
<dbReference type="Proteomes" id="UP000188354">
    <property type="component" value="Chromosome LG08"/>
</dbReference>
<feature type="coiled-coil region" evidence="1">
    <location>
        <begin position="1193"/>
        <end position="1276"/>
    </location>
</feature>
<evidence type="ECO:0000256" key="2">
    <source>
        <dbReference type="SAM" id="MobiDB-lite"/>
    </source>
</evidence>
<organism evidence="3 4">
    <name type="scientific">Lupinus angustifolius</name>
    <name type="common">Narrow-leaved blue lupine</name>
    <dbReference type="NCBI Taxonomy" id="3871"/>
    <lineage>
        <taxon>Eukaryota</taxon>
        <taxon>Viridiplantae</taxon>
        <taxon>Streptophyta</taxon>
        <taxon>Embryophyta</taxon>
        <taxon>Tracheophyta</taxon>
        <taxon>Spermatophyta</taxon>
        <taxon>Magnoliopsida</taxon>
        <taxon>eudicotyledons</taxon>
        <taxon>Gunneridae</taxon>
        <taxon>Pentapetalae</taxon>
        <taxon>rosids</taxon>
        <taxon>fabids</taxon>
        <taxon>Fabales</taxon>
        <taxon>Fabaceae</taxon>
        <taxon>Papilionoideae</taxon>
        <taxon>50 kb inversion clade</taxon>
        <taxon>genistoids sensu lato</taxon>
        <taxon>core genistoids</taxon>
        <taxon>Genisteae</taxon>
        <taxon>Lupinus</taxon>
    </lineage>
</organism>
<evidence type="ECO:0000313" key="4">
    <source>
        <dbReference type="Proteomes" id="UP000188354"/>
    </source>
</evidence>
<keyword evidence="1" id="KW-0175">Coiled coil</keyword>
<dbReference type="PANTHER" id="PTHR43049">
    <property type="entry name" value="EARLY ENDOSOME ANTIGEN"/>
    <property type="match status" value="1"/>
</dbReference>
<feature type="coiled-coil region" evidence="1">
    <location>
        <begin position="336"/>
        <end position="380"/>
    </location>
</feature>
<feature type="coiled-coil region" evidence="1">
    <location>
        <begin position="1309"/>
        <end position="1381"/>
    </location>
</feature>
<dbReference type="STRING" id="3871.A0A4P1R9F2"/>
<dbReference type="EMBL" id="CM007368">
    <property type="protein sequence ID" value="OIW05608.1"/>
    <property type="molecule type" value="Genomic_DNA"/>
</dbReference>
<dbReference type="Gene3D" id="1.20.5.170">
    <property type="match status" value="2"/>
</dbReference>
<dbReference type="SUPFAM" id="SSF57997">
    <property type="entry name" value="Tropomyosin"/>
    <property type="match status" value="3"/>
</dbReference>
<feature type="compositionally biased region" description="Basic and acidic residues" evidence="2">
    <location>
        <begin position="16"/>
        <end position="42"/>
    </location>
</feature>
<proteinExistence type="predicted"/>
<keyword evidence="4" id="KW-1185">Reference proteome</keyword>
<reference evidence="3 4" key="1">
    <citation type="journal article" date="2017" name="Plant Biotechnol. J.">
        <title>A comprehensive draft genome sequence for lupin (Lupinus angustifolius), an emerging health food: insights into plant-microbe interactions and legume evolution.</title>
        <authorList>
            <person name="Hane J.K."/>
            <person name="Ming Y."/>
            <person name="Kamphuis L.G."/>
            <person name="Nelson M.N."/>
            <person name="Garg G."/>
            <person name="Atkins C.A."/>
            <person name="Bayer P.E."/>
            <person name="Bravo A."/>
            <person name="Bringans S."/>
            <person name="Cannon S."/>
            <person name="Edwards D."/>
            <person name="Foley R."/>
            <person name="Gao L.L."/>
            <person name="Harrison M.J."/>
            <person name="Huang W."/>
            <person name="Hurgobin B."/>
            <person name="Li S."/>
            <person name="Liu C.W."/>
            <person name="McGrath A."/>
            <person name="Morahan G."/>
            <person name="Murray J."/>
            <person name="Weller J."/>
            <person name="Jian J."/>
            <person name="Singh K.B."/>
        </authorList>
    </citation>
    <scope>NUCLEOTIDE SEQUENCE</scope>
    <source>
        <strain evidence="4">cv. Tanjil</strain>
        <tissue evidence="3">Whole plant</tissue>
    </source>
</reference>
<protein>
    <submittedName>
        <fullName evidence="3">Uncharacterized protein</fullName>
    </submittedName>
</protein>
<sequence length="1440" mass="163055">MEEKTKVATEVLPTKVVEEKNKKDGSTKKTNEDLPQVKKEEDNGLNGEFVKVEKEENALVGKSNITERSSDPRSREFAEAQEKIHELEVELQRLTQSLKTSEHENAQLKGEISATKEKVEGSGKKYEELELSHKKLQEQIIEAENKYNLQLSTLKEALQVHEVKQKELVHVKEALDGVSHELESSRKKTEELQQELQFSVAEARKYEELHKQSGSHAESEGKKTLEYGRILEEFKLSAKGMEDEVASLKEELKGAYVKIAETEKVGEALKKTATELSTIQKELSLSKSHILETERKLSSKDCLADELTQELNQRKTSETQLKEDLSALQNLFVSTKEQLQEKISELESSKLKLQEEGKLRESVEATFKTQEAQVIALQKELKGAYDKIDEAAKVGEALKTTAAELSTTQEELSLSKSQLLETKTSLSSKDSLVGELTEELNRRKTSETQLKEDLSTLQNLFESTKQQLQEKISELGSSELKLLEEEQLRESAEVAFKTQEAHVLAVQEELTQLKAENKGLEATVEDLTRNVKQFKEVSADLEEKLKLSDKIFQNTDSLLSQALSNSAELEQKVKSLEVLNNKFGAEVDTASRRNLELEEHIQASNAVAEKAKSQLMEVEKRFIEAEQKNVELEQQLNAVQLKTSVAEREVTEFSEKISHLNTKLTEAEEAKKLLQSQLQEYTEKVTRLESGLNQSSLRSSQLEGELKILNDKCAENGDRASMHHQRSLELEGLFQSSQSKLEDANKKASELGLLLETEKSRIHELEKQIRTLEKRCTDSEANANKNLDKVSDLTSKLEAFQALASSLEISLQEANVREKKLEDSLNAVTDDKKRLEDSSNSLSKKLAEAENLFETVRDELNLTQDKLQSTENDLKASQLRESETIEKLKVSEQNIKIRGRDMDETSARNRELQLLHESLSRDSEQKLQQAIEKFNNKESEVQSLLEKIKILEEQVVEAAKQSKSLKNDFEESTSKLASLESNKEDLRRQIIEAENKSSQYLSENELLIGTNSQLKTKIDELQKLLNSALSEKESTLQQLVYHKNTLVELNDLQSKSAETHAANEAHLVEVESQLHKALQRHAEKESETKELNEKLNALEGKIKHSEKQAQEAVAISETLKAGLSESLLKLKHLETVADDNSKLNHEIAAYESKLSDLQSKLSVALVEKDGIAREILTSKNAIEELVTKHNALVQTLKSEISTVLNEKNFLNETNHNLKKELQSVIFDLEERLKEKQRDEDSLRSEVEKLKIEISEKSKLQSRVIEIEEQLIKSESRLNEEVGRLQAVVSQREVELRSKSEDFAAKVHDRNVLNEKVAELEKELQLARATIANQVGTESQKLELEATLKNSVAELETKNKEVSLLQKQVVDLEQKLQQVGDEISSVQVIPLALHVKVPPCPRSTFPPNLKTRKSKIGIHFNFPSKVNEYDSNSLKHLTFTF</sequence>
<accession>A0A4P1R9F2</accession>
<name>A0A4P1R9F2_LUPAN</name>
<feature type="coiled-coil region" evidence="1">
    <location>
        <begin position="1067"/>
        <end position="1167"/>
    </location>
</feature>
<feature type="coiled-coil region" evidence="1">
    <location>
        <begin position="748"/>
        <end position="1038"/>
    </location>
</feature>
<feature type="region of interest" description="Disordered" evidence="2">
    <location>
        <begin position="1"/>
        <end position="48"/>
    </location>
</feature>
<evidence type="ECO:0000313" key="3">
    <source>
        <dbReference type="EMBL" id="OIW05608.1"/>
    </source>
</evidence>
<dbReference type="PANTHER" id="PTHR43049:SF1">
    <property type="entry name" value="EARLY ENDOSOME ANTIGEN"/>
    <property type="match status" value="1"/>
</dbReference>
<gene>
    <name evidence="3" type="ORF">TanjilG_23394</name>
</gene>
<evidence type="ECO:0000256" key="1">
    <source>
        <dbReference type="SAM" id="Coils"/>
    </source>
</evidence>
<feature type="coiled-coil region" evidence="1">
    <location>
        <begin position="503"/>
        <end position="691"/>
    </location>
</feature>